<feature type="compositionally biased region" description="Basic residues" evidence="6">
    <location>
        <begin position="16"/>
        <end position="38"/>
    </location>
</feature>
<evidence type="ECO:0000256" key="2">
    <source>
        <dbReference type="ARBA" id="ARBA00022692"/>
    </source>
</evidence>
<sequence>MLGIFGGKEKHDVSIKTRRSSRSNRNQNKRHTVNNKHIPKKEKDIHVVLVHAHWCGHCKALMPEWKKMEKQVKHDHLLDAKCRVVTIEMSNQETELPKYKQMIGNKEIEVAGYPTIFLIKRGTLYDYTGGRTSPELVEWVRNSANDQDIAAQGQGYKKREKLHNFFKMMGGRKTRRRQRTNKCSTCKSGFFFNLFSK</sequence>
<evidence type="ECO:0000313" key="8">
    <source>
        <dbReference type="EMBL" id="QHU04752.1"/>
    </source>
</evidence>
<feature type="region of interest" description="Disordered" evidence="6">
    <location>
        <begin position="1"/>
        <end position="38"/>
    </location>
</feature>
<dbReference type="GO" id="GO:0005789">
    <property type="term" value="C:endoplasmic reticulum membrane"/>
    <property type="evidence" value="ECO:0007669"/>
    <property type="project" value="UniProtKB-SubCell"/>
</dbReference>
<dbReference type="InterPro" id="IPR036249">
    <property type="entry name" value="Thioredoxin-like_sf"/>
</dbReference>
<name>A0A6C0JGJ3_9ZZZZ</name>
<dbReference type="PROSITE" id="PS51352">
    <property type="entry name" value="THIOREDOXIN_2"/>
    <property type="match status" value="1"/>
</dbReference>
<protein>
    <recommendedName>
        <fullName evidence="7">Thioredoxin domain-containing protein</fullName>
    </recommendedName>
</protein>
<dbReference type="InterPro" id="IPR013766">
    <property type="entry name" value="Thioredoxin_domain"/>
</dbReference>
<dbReference type="Gene3D" id="3.40.30.10">
    <property type="entry name" value="Glutaredoxin"/>
    <property type="match status" value="1"/>
</dbReference>
<comment type="subcellular location">
    <subcellularLocation>
        <location evidence="1">Endoplasmic reticulum membrane</location>
        <topology evidence="1">Single-pass membrane protein</topology>
    </subcellularLocation>
</comment>
<dbReference type="SUPFAM" id="SSF52833">
    <property type="entry name" value="Thioredoxin-like"/>
    <property type="match status" value="1"/>
</dbReference>
<dbReference type="CDD" id="cd02961">
    <property type="entry name" value="PDI_a_family"/>
    <property type="match status" value="1"/>
</dbReference>
<feature type="domain" description="Thioredoxin" evidence="7">
    <location>
        <begin position="4"/>
        <end position="145"/>
    </location>
</feature>
<dbReference type="InterPro" id="IPR017937">
    <property type="entry name" value="Thioredoxin_CS"/>
</dbReference>
<evidence type="ECO:0000256" key="1">
    <source>
        <dbReference type="ARBA" id="ARBA00004389"/>
    </source>
</evidence>
<dbReference type="PROSITE" id="PS00194">
    <property type="entry name" value="THIOREDOXIN_1"/>
    <property type="match status" value="1"/>
</dbReference>
<dbReference type="PANTHER" id="PTHR46426">
    <property type="entry name" value="PROTEIN DISULFIDE-ISOMERASE TMX3"/>
    <property type="match status" value="1"/>
</dbReference>
<proteinExistence type="predicted"/>
<reference evidence="8" key="1">
    <citation type="journal article" date="2020" name="Nature">
        <title>Giant virus diversity and host interactions through global metagenomics.</title>
        <authorList>
            <person name="Schulz F."/>
            <person name="Roux S."/>
            <person name="Paez-Espino D."/>
            <person name="Jungbluth S."/>
            <person name="Walsh D.A."/>
            <person name="Denef V.J."/>
            <person name="McMahon K.D."/>
            <person name="Konstantinidis K.T."/>
            <person name="Eloe-Fadrosh E.A."/>
            <person name="Kyrpides N.C."/>
            <person name="Woyke T."/>
        </authorList>
    </citation>
    <scope>NUCLEOTIDE SEQUENCE</scope>
    <source>
        <strain evidence="8">GVMAG-M-3300027708-5</strain>
    </source>
</reference>
<dbReference type="InterPro" id="IPR052250">
    <property type="entry name" value="PDI_TMX3"/>
</dbReference>
<evidence type="ECO:0000256" key="6">
    <source>
        <dbReference type="SAM" id="MobiDB-lite"/>
    </source>
</evidence>
<accession>A0A6C0JGJ3</accession>
<dbReference type="PANTHER" id="PTHR46426:SF1">
    <property type="entry name" value="PROTEIN DISULFIDE-ISOMERASE TMX3"/>
    <property type="match status" value="1"/>
</dbReference>
<dbReference type="EMBL" id="MN740404">
    <property type="protein sequence ID" value="QHU04752.1"/>
    <property type="molecule type" value="Genomic_DNA"/>
</dbReference>
<organism evidence="8">
    <name type="scientific">viral metagenome</name>
    <dbReference type="NCBI Taxonomy" id="1070528"/>
    <lineage>
        <taxon>unclassified sequences</taxon>
        <taxon>metagenomes</taxon>
        <taxon>organismal metagenomes</taxon>
    </lineage>
</organism>
<keyword evidence="4" id="KW-0472">Membrane</keyword>
<dbReference type="AlphaFoldDB" id="A0A6C0JGJ3"/>
<comment type="function">
    <text evidence="5">Probable disulfide isomerase, which participates in the folding of proteins containing disulfide bonds. May act as a dithiol oxidase. Acts as a regulator of endoplasmic reticulum-mitochondria contact sites via its ability to regulate redox signals.</text>
</comment>
<keyword evidence="2" id="KW-0812">Transmembrane</keyword>
<dbReference type="Pfam" id="PF00085">
    <property type="entry name" value="Thioredoxin"/>
    <property type="match status" value="1"/>
</dbReference>
<evidence type="ECO:0000256" key="3">
    <source>
        <dbReference type="ARBA" id="ARBA00022989"/>
    </source>
</evidence>
<evidence type="ECO:0000256" key="5">
    <source>
        <dbReference type="ARBA" id="ARBA00045246"/>
    </source>
</evidence>
<evidence type="ECO:0000259" key="7">
    <source>
        <dbReference type="PROSITE" id="PS51352"/>
    </source>
</evidence>
<keyword evidence="3" id="KW-1133">Transmembrane helix</keyword>
<evidence type="ECO:0000256" key="4">
    <source>
        <dbReference type="ARBA" id="ARBA00023136"/>
    </source>
</evidence>